<comment type="caution">
    <text evidence="6">The sequence shown here is derived from an EMBL/GenBank/DDBJ whole genome shotgun (WGS) entry which is preliminary data.</text>
</comment>
<evidence type="ECO:0000256" key="3">
    <source>
        <dbReference type="ARBA" id="ARBA00023163"/>
    </source>
</evidence>
<evidence type="ECO:0000256" key="4">
    <source>
        <dbReference type="PROSITE-ProRule" id="PRU00169"/>
    </source>
</evidence>
<reference evidence="6" key="1">
    <citation type="submission" date="2021-03" db="EMBL/GenBank/DDBJ databases">
        <title>Genome sequencing and assembly of Tianweitania sediminis.</title>
        <authorList>
            <person name="Chhetri G."/>
        </authorList>
    </citation>
    <scope>NUCLEOTIDE SEQUENCE</scope>
    <source>
        <strain evidence="6">Z8</strain>
    </source>
</reference>
<keyword evidence="3" id="KW-0804">Transcription</keyword>
<gene>
    <name evidence="6" type="ORF">J5Y06_22165</name>
</gene>
<feature type="domain" description="Response regulatory" evidence="5">
    <location>
        <begin position="6"/>
        <end position="119"/>
    </location>
</feature>
<dbReference type="EMBL" id="JAGIYY010000013">
    <property type="protein sequence ID" value="MBP0441358.1"/>
    <property type="molecule type" value="Genomic_DNA"/>
</dbReference>
<feature type="modified residue" description="4-aspartylphosphate" evidence="4">
    <location>
        <position position="56"/>
    </location>
</feature>
<dbReference type="PANTHER" id="PTHR44591">
    <property type="entry name" value="STRESS RESPONSE REGULATOR PROTEIN 1"/>
    <property type="match status" value="1"/>
</dbReference>
<dbReference type="Proteomes" id="UP000666240">
    <property type="component" value="Unassembled WGS sequence"/>
</dbReference>
<dbReference type="PROSITE" id="PS50110">
    <property type="entry name" value="RESPONSE_REGULATORY"/>
    <property type="match status" value="1"/>
</dbReference>
<dbReference type="GO" id="GO:0000160">
    <property type="term" value="P:phosphorelay signal transduction system"/>
    <property type="evidence" value="ECO:0007669"/>
    <property type="project" value="InterPro"/>
</dbReference>
<protein>
    <submittedName>
        <fullName evidence="6">Response regulator</fullName>
    </submittedName>
</protein>
<dbReference type="InterPro" id="IPR001789">
    <property type="entry name" value="Sig_transdc_resp-reg_receiver"/>
</dbReference>
<keyword evidence="1 4" id="KW-0597">Phosphoprotein</keyword>
<dbReference type="PANTHER" id="PTHR44591:SF3">
    <property type="entry name" value="RESPONSE REGULATORY DOMAIN-CONTAINING PROTEIN"/>
    <property type="match status" value="1"/>
</dbReference>
<accession>A0A8J7R507</accession>
<keyword evidence="7" id="KW-1185">Reference proteome</keyword>
<evidence type="ECO:0000259" key="5">
    <source>
        <dbReference type="PROSITE" id="PS50110"/>
    </source>
</evidence>
<dbReference type="Pfam" id="PF00072">
    <property type="entry name" value="Response_reg"/>
    <property type="match status" value="1"/>
</dbReference>
<dbReference type="RefSeq" id="WP_209337383.1">
    <property type="nucleotide sequence ID" value="NZ_JAGIYY010000013.1"/>
</dbReference>
<evidence type="ECO:0000256" key="1">
    <source>
        <dbReference type="ARBA" id="ARBA00022553"/>
    </source>
</evidence>
<dbReference type="SUPFAM" id="SSF52172">
    <property type="entry name" value="CheY-like"/>
    <property type="match status" value="1"/>
</dbReference>
<dbReference type="SMART" id="SM00448">
    <property type="entry name" value="REC"/>
    <property type="match status" value="1"/>
</dbReference>
<keyword evidence="2" id="KW-0805">Transcription regulation</keyword>
<dbReference type="Gene3D" id="3.40.50.2300">
    <property type="match status" value="1"/>
</dbReference>
<sequence>MPILLYVLIVEDEGLLRIDIADELTDRGFQVLEASNATQALEVLCAHPEIEVLFTDVDMPGGIDGLKLAEEVRERWPPIRIIVTSGYRVVQSSDLPADSRFLRKPYTAKSVAEAIRQMAA</sequence>
<evidence type="ECO:0000313" key="6">
    <source>
        <dbReference type="EMBL" id="MBP0441358.1"/>
    </source>
</evidence>
<dbReference type="InterPro" id="IPR011006">
    <property type="entry name" value="CheY-like_superfamily"/>
</dbReference>
<evidence type="ECO:0000256" key="2">
    <source>
        <dbReference type="ARBA" id="ARBA00023015"/>
    </source>
</evidence>
<name>A0A8J7R507_9HYPH</name>
<dbReference type="AlphaFoldDB" id="A0A8J7R507"/>
<dbReference type="InterPro" id="IPR050595">
    <property type="entry name" value="Bact_response_regulator"/>
</dbReference>
<organism evidence="6 7">
    <name type="scientific">Tianweitania sediminis</name>
    <dbReference type="NCBI Taxonomy" id="1502156"/>
    <lineage>
        <taxon>Bacteria</taxon>
        <taxon>Pseudomonadati</taxon>
        <taxon>Pseudomonadota</taxon>
        <taxon>Alphaproteobacteria</taxon>
        <taxon>Hyphomicrobiales</taxon>
        <taxon>Phyllobacteriaceae</taxon>
        <taxon>Tianweitania</taxon>
    </lineage>
</organism>
<evidence type="ECO:0000313" key="7">
    <source>
        <dbReference type="Proteomes" id="UP000666240"/>
    </source>
</evidence>
<proteinExistence type="predicted"/>